<keyword evidence="2" id="KW-1185">Reference proteome</keyword>
<sequence length="156" mass="16908">MVGGVMMSPIKIPWFRRPGPSWSMVYLVRGGNRPNLIEESLLTAMGCIVQEYFVDLGFDETVDDYVDHILYQLTLSLEAHIQPGRWIIDSRPPPPPPPSSSPADTILRATCLTVASLGLLLTVVGNANVEIEGCVGGVGVTMVMSSALRVTTHRSS</sequence>
<proteinExistence type="predicted"/>
<dbReference type="AlphaFoldDB" id="A0ABD0UK03"/>
<reference evidence="1 2" key="1">
    <citation type="journal article" date="2024" name="Plant Biotechnol. J.">
        <title>Dendrobium thyrsiflorum genome and its molecular insights into genes involved in important horticultural traits.</title>
        <authorList>
            <person name="Chen B."/>
            <person name="Wang J.Y."/>
            <person name="Zheng P.J."/>
            <person name="Li K.L."/>
            <person name="Liang Y.M."/>
            <person name="Chen X.F."/>
            <person name="Zhang C."/>
            <person name="Zhao X."/>
            <person name="He X."/>
            <person name="Zhang G.Q."/>
            <person name="Liu Z.J."/>
            <person name="Xu Q."/>
        </authorList>
    </citation>
    <scope>NUCLEOTIDE SEQUENCE [LARGE SCALE GENOMIC DNA]</scope>
    <source>
        <strain evidence="1">GZMU011</strain>
    </source>
</reference>
<dbReference type="EMBL" id="JANQDX010000013">
    <property type="protein sequence ID" value="KAL0913098.1"/>
    <property type="molecule type" value="Genomic_DNA"/>
</dbReference>
<accession>A0ABD0UK03</accession>
<protein>
    <submittedName>
        <fullName evidence="1">Uncharacterized protein</fullName>
    </submittedName>
</protein>
<name>A0ABD0UK03_DENTH</name>
<evidence type="ECO:0000313" key="2">
    <source>
        <dbReference type="Proteomes" id="UP001552299"/>
    </source>
</evidence>
<gene>
    <name evidence="1" type="ORF">M5K25_016530</name>
</gene>
<evidence type="ECO:0000313" key="1">
    <source>
        <dbReference type="EMBL" id="KAL0913098.1"/>
    </source>
</evidence>
<comment type="caution">
    <text evidence="1">The sequence shown here is derived from an EMBL/GenBank/DDBJ whole genome shotgun (WGS) entry which is preliminary data.</text>
</comment>
<organism evidence="1 2">
    <name type="scientific">Dendrobium thyrsiflorum</name>
    <name type="common">Pinecone-like raceme dendrobium</name>
    <name type="synonym">Orchid</name>
    <dbReference type="NCBI Taxonomy" id="117978"/>
    <lineage>
        <taxon>Eukaryota</taxon>
        <taxon>Viridiplantae</taxon>
        <taxon>Streptophyta</taxon>
        <taxon>Embryophyta</taxon>
        <taxon>Tracheophyta</taxon>
        <taxon>Spermatophyta</taxon>
        <taxon>Magnoliopsida</taxon>
        <taxon>Liliopsida</taxon>
        <taxon>Asparagales</taxon>
        <taxon>Orchidaceae</taxon>
        <taxon>Epidendroideae</taxon>
        <taxon>Malaxideae</taxon>
        <taxon>Dendrobiinae</taxon>
        <taxon>Dendrobium</taxon>
    </lineage>
</organism>
<dbReference type="Proteomes" id="UP001552299">
    <property type="component" value="Unassembled WGS sequence"/>
</dbReference>